<feature type="compositionally biased region" description="Polar residues" evidence="1">
    <location>
        <begin position="148"/>
        <end position="160"/>
    </location>
</feature>
<name>A0A1B9G7M4_9TREE</name>
<gene>
    <name evidence="2" type="ORF">I302_01872</name>
    <name evidence="3" type="ORF">I302_103174</name>
</gene>
<dbReference type="GeneID" id="30206271"/>
<dbReference type="Proteomes" id="UP000092730">
    <property type="component" value="Chromosome 2"/>
</dbReference>
<evidence type="ECO:0000313" key="2">
    <source>
        <dbReference type="EMBL" id="OCF27037.1"/>
    </source>
</evidence>
<sequence>MSSSGTGTTLSEVNLQAFLTGKVEKLQAPRTIYYMSQGTLSVAKTAFDASGTIPWVWEGKKNGSISWKLIAKTDNLPDLDTAEAGSVIVSWKSSSNSHASSPKGLLTCGDLEMLSDNPPEESVCRLSNPMWTEILSDVRTKSSKLSDENATPQSSCSQRTLRPAFKQARAGGSASKSKVVS</sequence>
<dbReference type="RefSeq" id="XP_019048107.1">
    <property type="nucleotide sequence ID" value="XM_019188545.1"/>
</dbReference>
<dbReference type="AlphaFoldDB" id="A0A1B9G7M4"/>
<protein>
    <submittedName>
        <fullName evidence="2">Uncharacterized protein</fullName>
    </submittedName>
</protein>
<proteinExistence type="predicted"/>
<organism evidence="2">
    <name type="scientific">Kwoniella bestiolae CBS 10118</name>
    <dbReference type="NCBI Taxonomy" id="1296100"/>
    <lineage>
        <taxon>Eukaryota</taxon>
        <taxon>Fungi</taxon>
        <taxon>Dikarya</taxon>
        <taxon>Basidiomycota</taxon>
        <taxon>Agaricomycotina</taxon>
        <taxon>Tremellomycetes</taxon>
        <taxon>Tremellales</taxon>
        <taxon>Cryptococcaceae</taxon>
        <taxon>Kwoniella</taxon>
    </lineage>
</organism>
<dbReference type="EMBL" id="CP144542">
    <property type="protein sequence ID" value="WVW81183.1"/>
    <property type="molecule type" value="Genomic_DNA"/>
</dbReference>
<dbReference type="EMBL" id="KI894019">
    <property type="protein sequence ID" value="OCF27037.1"/>
    <property type="molecule type" value="Genomic_DNA"/>
</dbReference>
<reference evidence="2" key="3">
    <citation type="submission" date="2014-01" db="EMBL/GenBank/DDBJ databases">
        <title>Evolution of pathogenesis and genome organization in the Tremellales.</title>
        <authorList>
            <person name="Cuomo C."/>
            <person name="Litvintseva A."/>
            <person name="Heitman J."/>
            <person name="Chen Y."/>
            <person name="Sun S."/>
            <person name="Springer D."/>
            <person name="Dromer F."/>
            <person name="Young S."/>
            <person name="Zeng Q."/>
            <person name="Chapman S."/>
            <person name="Gujja S."/>
            <person name="Saif S."/>
            <person name="Birren B."/>
        </authorList>
    </citation>
    <scope>NUCLEOTIDE SEQUENCE</scope>
    <source>
        <strain evidence="2">CBS 10118</strain>
    </source>
</reference>
<reference evidence="2" key="1">
    <citation type="submission" date="2013-07" db="EMBL/GenBank/DDBJ databases">
        <title>The Genome Sequence of Cryptococcus bestiolae CBS10118.</title>
        <authorList>
            <consortium name="The Broad Institute Genome Sequencing Platform"/>
            <person name="Cuomo C."/>
            <person name="Litvintseva A."/>
            <person name="Chen Y."/>
            <person name="Heitman J."/>
            <person name="Sun S."/>
            <person name="Springer D."/>
            <person name="Dromer F."/>
            <person name="Young S.K."/>
            <person name="Zeng Q."/>
            <person name="Gargeya S."/>
            <person name="Fitzgerald M."/>
            <person name="Abouelleil A."/>
            <person name="Alvarado L."/>
            <person name="Berlin A.M."/>
            <person name="Chapman S.B."/>
            <person name="Dewar J."/>
            <person name="Goldberg J."/>
            <person name="Griggs A."/>
            <person name="Gujja S."/>
            <person name="Hansen M."/>
            <person name="Howarth C."/>
            <person name="Imamovic A."/>
            <person name="Larimer J."/>
            <person name="McCowan C."/>
            <person name="Murphy C."/>
            <person name="Pearson M."/>
            <person name="Priest M."/>
            <person name="Roberts A."/>
            <person name="Saif S."/>
            <person name="Shea T."/>
            <person name="Sykes S."/>
            <person name="Wortman J."/>
            <person name="Nusbaum C."/>
            <person name="Birren B."/>
        </authorList>
    </citation>
    <scope>NUCLEOTIDE SEQUENCE [LARGE SCALE GENOMIC DNA]</scope>
    <source>
        <strain evidence="2">CBS 10118</strain>
    </source>
</reference>
<evidence type="ECO:0000313" key="4">
    <source>
        <dbReference type="Proteomes" id="UP000092730"/>
    </source>
</evidence>
<keyword evidence="4" id="KW-1185">Reference proteome</keyword>
<dbReference type="KEGG" id="kbi:30206271"/>
<dbReference type="OrthoDB" id="10655074at2759"/>
<dbReference type="VEuPathDB" id="FungiDB:I302_01872"/>
<accession>A0A1B9G7M4</accession>
<evidence type="ECO:0000313" key="3">
    <source>
        <dbReference type="EMBL" id="WVW81183.1"/>
    </source>
</evidence>
<feature type="region of interest" description="Disordered" evidence="1">
    <location>
        <begin position="140"/>
        <end position="181"/>
    </location>
</feature>
<reference evidence="3" key="2">
    <citation type="submission" date="2013-07" db="EMBL/GenBank/DDBJ databases">
        <authorList>
            <consortium name="The Broad Institute Genome Sequencing Platform"/>
            <person name="Cuomo C."/>
            <person name="Litvintseva A."/>
            <person name="Chen Y."/>
            <person name="Heitman J."/>
            <person name="Sun S."/>
            <person name="Springer D."/>
            <person name="Dromer F."/>
            <person name="Young S.K."/>
            <person name="Zeng Q."/>
            <person name="Gargeya S."/>
            <person name="Fitzgerald M."/>
            <person name="Abouelleil A."/>
            <person name="Alvarado L."/>
            <person name="Berlin A.M."/>
            <person name="Chapman S.B."/>
            <person name="Dewar J."/>
            <person name="Goldberg J."/>
            <person name="Griggs A."/>
            <person name="Gujja S."/>
            <person name="Hansen M."/>
            <person name="Howarth C."/>
            <person name="Imamovic A."/>
            <person name="Larimer J."/>
            <person name="McCowan C."/>
            <person name="Murphy C."/>
            <person name="Pearson M."/>
            <person name="Priest M."/>
            <person name="Roberts A."/>
            <person name="Saif S."/>
            <person name="Shea T."/>
            <person name="Sykes S."/>
            <person name="Wortman J."/>
            <person name="Nusbaum C."/>
            <person name="Birren B."/>
        </authorList>
    </citation>
    <scope>NUCLEOTIDE SEQUENCE</scope>
    <source>
        <strain evidence="3">CBS 10118</strain>
    </source>
</reference>
<reference evidence="3" key="4">
    <citation type="submission" date="2024-02" db="EMBL/GenBank/DDBJ databases">
        <title>Comparative genomics of Cryptococcus and Kwoniella reveals pathogenesis evolution and contrasting modes of karyotype evolution via chromosome fusion or intercentromeric recombination.</title>
        <authorList>
            <person name="Coelho M.A."/>
            <person name="David-Palma M."/>
            <person name="Shea T."/>
            <person name="Bowers K."/>
            <person name="McGinley-Smith S."/>
            <person name="Mohammad A.W."/>
            <person name="Gnirke A."/>
            <person name="Yurkov A.M."/>
            <person name="Nowrousian M."/>
            <person name="Sun S."/>
            <person name="Cuomo C.A."/>
            <person name="Heitman J."/>
        </authorList>
    </citation>
    <scope>NUCLEOTIDE SEQUENCE</scope>
    <source>
        <strain evidence="3">CBS 10118</strain>
    </source>
</reference>
<evidence type="ECO:0000256" key="1">
    <source>
        <dbReference type="SAM" id="MobiDB-lite"/>
    </source>
</evidence>